<keyword evidence="10" id="KW-0460">Magnesium</keyword>
<dbReference type="GO" id="GO:0006886">
    <property type="term" value="P:intracellular protein transport"/>
    <property type="evidence" value="ECO:0007669"/>
    <property type="project" value="InterPro"/>
</dbReference>
<dbReference type="GO" id="GO:0030127">
    <property type="term" value="C:COPII vesicle coat"/>
    <property type="evidence" value="ECO:0007669"/>
    <property type="project" value="InterPro"/>
</dbReference>
<dbReference type="Pfam" id="PF01223">
    <property type="entry name" value="Endonuclease_NS"/>
    <property type="match status" value="1"/>
</dbReference>
<dbReference type="SUPFAM" id="SSF82919">
    <property type="entry name" value="Zn-finger domain of Sec23/24"/>
    <property type="match status" value="1"/>
</dbReference>
<dbReference type="Gene3D" id="2.60.40.1670">
    <property type="entry name" value="beta-sandwich domain of Sec23/24"/>
    <property type="match status" value="1"/>
</dbReference>
<dbReference type="SUPFAM" id="SSF82754">
    <property type="entry name" value="C-terminal, gelsolin-like domain of Sec23/24"/>
    <property type="match status" value="1"/>
</dbReference>
<evidence type="ECO:0000259" key="14">
    <source>
        <dbReference type="SMART" id="SM00477"/>
    </source>
</evidence>
<dbReference type="InterPro" id="IPR006895">
    <property type="entry name" value="Znf_Sec23_Sec24"/>
</dbReference>
<dbReference type="STRING" id="7232.A0A484BPW1"/>
<dbReference type="PANTHER" id="PTHR13803">
    <property type="entry name" value="SEC24-RELATED PROTEIN"/>
    <property type="match status" value="1"/>
</dbReference>
<evidence type="ECO:0000259" key="15">
    <source>
        <dbReference type="SMART" id="SM00892"/>
    </source>
</evidence>
<evidence type="ECO:0000256" key="9">
    <source>
        <dbReference type="ARBA" id="ARBA00022759"/>
    </source>
</evidence>
<keyword evidence="11" id="KW-0653">Protein transport</keyword>
<evidence type="ECO:0000256" key="7">
    <source>
        <dbReference type="ARBA" id="ARBA00022722"/>
    </source>
</evidence>
<dbReference type="SMART" id="SM00892">
    <property type="entry name" value="Endonuclease_NS"/>
    <property type="match status" value="1"/>
</dbReference>
<comment type="subcellular location">
    <subcellularLocation>
        <location evidence="2">Cytoplasmic vesicle</location>
        <location evidence="2">COPII-coated vesicle membrane</location>
        <topology evidence="2">Peripheral membrane protein</topology>
        <orientation evidence="2">Cytoplasmic side</orientation>
    </subcellularLocation>
    <subcellularLocation>
        <location evidence="3">Endoplasmic reticulum membrane</location>
        <topology evidence="3">Peripheral membrane protein</topology>
        <orientation evidence="3">Cytoplasmic side</orientation>
    </subcellularLocation>
</comment>
<reference evidence="16 17" key="1">
    <citation type="journal article" date="2019" name="J. Hered.">
        <title>An Improved Genome Assembly for Drosophila navojoa, the Basal Species in the mojavensis Cluster.</title>
        <authorList>
            <person name="Vanderlinde T."/>
            <person name="Dupim E.G."/>
            <person name="Nazario-Yepiz N.O."/>
            <person name="Carvalho A.B."/>
        </authorList>
    </citation>
    <scope>NUCLEOTIDE SEQUENCE [LARGE SCALE GENOMIC DNA]</scope>
    <source>
        <strain evidence="16">Navoj_Jal97</strain>
        <tissue evidence="16">Whole organism</tissue>
    </source>
</reference>
<dbReference type="SUPFAM" id="SSF53300">
    <property type="entry name" value="vWA-like"/>
    <property type="match status" value="1"/>
</dbReference>
<dbReference type="CDD" id="cd01479">
    <property type="entry name" value="Sec24-like"/>
    <property type="match status" value="1"/>
</dbReference>
<feature type="region of interest" description="Disordered" evidence="13">
    <location>
        <begin position="608"/>
        <end position="665"/>
    </location>
</feature>
<dbReference type="InterPro" id="IPR018524">
    <property type="entry name" value="DNA/RNA_endonuclease_AS"/>
</dbReference>
<feature type="region of interest" description="Disordered" evidence="13">
    <location>
        <begin position="679"/>
        <end position="973"/>
    </location>
</feature>
<feature type="compositionally biased region" description="Low complexity" evidence="13">
    <location>
        <begin position="708"/>
        <end position="722"/>
    </location>
</feature>
<feature type="compositionally biased region" description="Low complexity" evidence="13">
    <location>
        <begin position="542"/>
        <end position="556"/>
    </location>
</feature>
<dbReference type="SMART" id="SM00477">
    <property type="entry name" value="NUC"/>
    <property type="match status" value="1"/>
</dbReference>
<dbReference type="OrthoDB" id="5418055at2759"/>
<dbReference type="GO" id="GO:0005789">
    <property type="term" value="C:endoplasmic reticulum membrane"/>
    <property type="evidence" value="ECO:0007669"/>
    <property type="project" value="UniProtKB-SubCell"/>
</dbReference>
<dbReference type="InterPro" id="IPR007123">
    <property type="entry name" value="Gelsolin-like_dom"/>
</dbReference>
<evidence type="ECO:0000256" key="8">
    <source>
        <dbReference type="ARBA" id="ARBA00022723"/>
    </source>
</evidence>
<dbReference type="SUPFAM" id="SSF81811">
    <property type="entry name" value="Helical domain of Sec23/24"/>
    <property type="match status" value="1"/>
</dbReference>
<evidence type="ECO:0000256" key="13">
    <source>
        <dbReference type="SAM" id="MobiDB-lite"/>
    </source>
</evidence>
<evidence type="ECO:0000256" key="2">
    <source>
        <dbReference type="ARBA" id="ARBA00004299"/>
    </source>
</evidence>
<evidence type="ECO:0000256" key="4">
    <source>
        <dbReference type="ARBA" id="ARBA00008334"/>
    </source>
</evidence>
<dbReference type="GO" id="GO:0000149">
    <property type="term" value="F:SNARE binding"/>
    <property type="evidence" value="ECO:0007669"/>
    <property type="project" value="TreeGrafter"/>
</dbReference>
<evidence type="ECO:0000256" key="12">
    <source>
        <dbReference type="ARBA" id="ARBA00023329"/>
    </source>
</evidence>
<dbReference type="Pfam" id="PF04815">
    <property type="entry name" value="Sec23_helical"/>
    <property type="match status" value="1"/>
</dbReference>
<dbReference type="CDD" id="cd00091">
    <property type="entry name" value="NUC"/>
    <property type="match status" value="1"/>
</dbReference>
<protein>
    <recommendedName>
        <fullName evidence="18">Endonuclease</fullName>
    </recommendedName>
</protein>
<dbReference type="GO" id="GO:0004519">
    <property type="term" value="F:endonuclease activity"/>
    <property type="evidence" value="ECO:0007669"/>
    <property type="project" value="UniProtKB-KW"/>
</dbReference>
<dbReference type="PROSITE" id="PS51257">
    <property type="entry name" value="PROKAR_LIPOPROTEIN"/>
    <property type="match status" value="1"/>
</dbReference>
<gene>
    <name evidence="16" type="ORF">AWZ03_003701</name>
</gene>
<feature type="compositionally biased region" description="Polar residues" evidence="13">
    <location>
        <begin position="641"/>
        <end position="651"/>
    </location>
</feature>
<comment type="cofactor">
    <cofactor evidence="1">
        <name>Mg(2+)</name>
        <dbReference type="ChEBI" id="CHEBI:18420"/>
    </cofactor>
</comment>
<evidence type="ECO:0000256" key="3">
    <source>
        <dbReference type="ARBA" id="ARBA00004397"/>
    </source>
</evidence>
<dbReference type="Gene3D" id="3.40.20.10">
    <property type="entry name" value="Severin"/>
    <property type="match status" value="1"/>
</dbReference>
<feature type="compositionally biased region" description="Polar residues" evidence="13">
    <location>
        <begin position="753"/>
        <end position="766"/>
    </location>
</feature>
<dbReference type="InterPro" id="IPR050550">
    <property type="entry name" value="SEC23_SEC24_subfamily"/>
</dbReference>
<keyword evidence="12" id="KW-0968">Cytoplasmic vesicle</keyword>
<organism evidence="16 17">
    <name type="scientific">Drosophila navojoa</name>
    <name type="common">Fruit fly</name>
    <dbReference type="NCBI Taxonomy" id="7232"/>
    <lineage>
        <taxon>Eukaryota</taxon>
        <taxon>Metazoa</taxon>
        <taxon>Ecdysozoa</taxon>
        <taxon>Arthropoda</taxon>
        <taxon>Hexapoda</taxon>
        <taxon>Insecta</taxon>
        <taxon>Pterygota</taxon>
        <taxon>Neoptera</taxon>
        <taxon>Endopterygota</taxon>
        <taxon>Diptera</taxon>
        <taxon>Brachycera</taxon>
        <taxon>Muscomorpha</taxon>
        <taxon>Ephydroidea</taxon>
        <taxon>Drosophilidae</taxon>
        <taxon>Drosophila</taxon>
    </lineage>
</organism>
<evidence type="ECO:0000313" key="16">
    <source>
        <dbReference type="EMBL" id="TDG49925.1"/>
    </source>
</evidence>
<dbReference type="InterPro" id="IPR001604">
    <property type="entry name" value="Endo_G_ENPP1-like_dom"/>
</dbReference>
<keyword evidence="7" id="KW-0540">Nuclease</keyword>
<dbReference type="GO" id="GO:0016787">
    <property type="term" value="F:hydrolase activity"/>
    <property type="evidence" value="ECO:0007669"/>
    <property type="project" value="InterPro"/>
</dbReference>
<feature type="domain" description="ENPP1-3/EXOG-like endonuclease/phosphodiesterase" evidence="14">
    <location>
        <begin position="87"/>
        <end position="299"/>
    </location>
</feature>
<feature type="compositionally biased region" description="Pro residues" evidence="13">
    <location>
        <begin position="924"/>
        <end position="953"/>
    </location>
</feature>
<dbReference type="PANTHER" id="PTHR13803:SF4">
    <property type="entry name" value="SECRETORY 24CD, ISOFORM C"/>
    <property type="match status" value="1"/>
</dbReference>
<evidence type="ECO:0000313" key="17">
    <source>
        <dbReference type="Proteomes" id="UP000295192"/>
    </source>
</evidence>
<dbReference type="InterPro" id="IPR012990">
    <property type="entry name" value="Beta-sandwich_Sec23_24"/>
</dbReference>
<accession>A0A484BPW1</accession>
<comment type="similarity">
    <text evidence="4">Belongs to the SEC23/SEC24 family. SEC24 subfamily.</text>
</comment>
<dbReference type="Proteomes" id="UP000295192">
    <property type="component" value="Unassembled WGS sequence"/>
</dbReference>
<evidence type="ECO:0000256" key="10">
    <source>
        <dbReference type="ARBA" id="ARBA00022842"/>
    </source>
</evidence>
<evidence type="ECO:0008006" key="18">
    <source>
        <dbReference type="Google" id="ProtNLM"/>
    </source>
</evidence>
<dbReference type="InterPro" id="IPR044929">
    <property type="entry name" value="DNA/RNA_non-sp_Endonuclease_sf"/>
</dbReference>
<dbReference type="InterPro" id="IPR006900">
    <property type="entry name" value="Sec23/24_helical_dom"/>
</dbReference>
<dbReference type="Pfam" id="PF00626">
    <property type="entry name" value="Gelsolin"/>
    <property type="match status" value="1"/>
</dbReference>
<feature type="compositionally biased region" description="Low complexity" evidence="13">
    <location>
        <begin position="807"/>
        <end position="816"/>
    </location>
</feature>
<dbReference type="SUPFAM" id="SSF54060">
    <property type="entry name" value="His-Me finger endonucleases"/>
    <property type="match status" value="2"/>
</dbReference>
<feature type="compositionally biased region" description="Low complexity" evidence="13">
    <location>
        <begin position="564"/>
        <end position="582"/>
    </location>
</feature>
<dbReference type="SUPFAM" id="SSF81995">
    <property type="entry name" value="beta-sandwich domain of Sec23/24"/>
    <property type="match status" value="1"/>
</dbReference>
<evidence type="ECO:0000256" key="1">
    <source>
        <dbReference type="ARBA" id="ARBA00001946"/>
    </source>
</evidence>
<feature type="region of interest" description="Disordered" evidence="13">
    <location>
        <begin position="516"/>
        <end position="588"/>
    </location>
</feature>
<keyword evidence="17" id="KW-1185">Reference proteome</keyword>
<feature type="compositionally biased region" description="Pro residues" evidence="13">
    <location>
        <begin position="904"/>
        <end position="915"/>
    </location>
</feature>
<evidence type="ECO:0000256" key="11">
    <source>
        <dbReference type="ARBA" id="ARBA00022927"/>
    </source>
</evidence>
<dbReference type="InterPro" id="IPR036174">
    <property type="entry name" value="Znf_Sec23_Sec24_sf"/>
</dbReference>
<dbReference type="Pfam" id="PF08033">
    <property type="entry name" value="Sec23_BS"/>
    <property type="match status" value="1"/>
</dbReference>
<feature type="compositionally biased region" description="Low complexity" evidence="13">
    <location>
        <begin position="872"/>
        <end position="883"/>
    </location>
</feature>
<dbReference type="OMA" id="IPRPEWN"/>
<dbReference type="FunFam" id="3.40.50.410:FF:000020">
    <property type="entry name" value="protein transport protein Sec24D isoform X1"/>
    <property type="match status" value="1"/>
</dbReference>
<dbReference type="Gene3D" id="3.40.50.410">
    <property type="entry name" value="von Willebrand factor, type A domain"/>
    <property type="match status" value="1"/>
</dbReference>
<dbReference type="InterPro" id="IPR041742">
    <property type="entry name" value="Sec24-like_trunk_dom"/>
</dbReference>
<feature type="compositionally biased region" description="Pro residues" evidence="13">
    <location>
        <begin position="884"/>
        <end position="894"/>
    </location>
</feature>
<feature type="domain" description="DNA/RNA non-specific endonuclease/pyrophosphatase/phosphodiesterase" evidence="15">
    <location>
        <begin position="86"/>
        <end position="299"/>
    </location>
</feature>
<dbReference type="GO" id="GO:0090110">
    <property type="term" value="P:COPII-coated vesicle cargo loading"/>
    <property type="evidence" value="ECO:0007669"/>
    <property type="project" value="TreeGrafter"/>
</dbReference>
<evidence type="ECO:0000256" key="5">
    <source>
        <dbReference type="ARBA" id="ARBA00010052"/>
    </source>
</evidence>
<dbReference type="Gene3D" id="1.20.120.730">
    <property type="entry name" value="Sec23/Sec24 helical domain"/>
    <property type="match status" value="1"/>
</dbReference>
<dbReference type="GO" id="GO:0070971">
    <property type="term" value="C:endoplasmic reticulum exit site"/>
    <property type="evidence" value="ECO:0007669"/>
    <property type="project" value="TreeGrafter"/>
</dbReference>
<dbReference type="Gene3D" id="3.40.570.10">
    <property type="entry name" value="Extracellular Endonuclease, subunit A"/>
    <property type="match status" value="1"/>
</dbReference>
<comment type="caution">
    <text evidence="16">The sequence shown here is derived from an EMBL/GenBank/DDBJ whole genome shotgun (WGS) entry which is preliminary data.</text>
</comment>
<dbReference type="InterPro" id="IPR029006">
    <property type="entry name" value="ADF-H/Gelsolin-like_dom_sf"/>
</dbReference>
<dbReference type="InterPro" id="IPR006896">
    <property type="entry name" value="Sec23/24_trunk_dom"/>
</dbReference>
<keyword evidence="9" id="KW-0378">Hydrolase</keyword>
<dbReference type="GO" id="GO:0008270">
    <property type="term" value="F:zinc ion binding"/>
    <property type="evidence" value="ECO:0007669"/>
    <property type="project" value="InterPro"/>
</dbReference>
<dbReference type="InterPro" id="IPR020821">
    <property type="entry name" value="ENPP1-3/EXOG-like_nuc-like"/>
</dbReference>
<evidence type="ECO:0000256" key="6">
    <source>
        <dbReference type="ARBA" id="ARBA00022448"/>
    </source>
</evidence>
<dbReference type="InterPro" id="IPR044925">
    <property type="entry name" value="His-Me_finger_sf"/>
</dbReference>
<dbReference type="InterPro" id="IPR036180">
    <property type="entry name" value="Gelsolin-like_dom_sf"/>
</dbReference>
<dbReference type="InterPro" id="IPR036465">
    <property type="entry name" value="vWFA_dom_sf"/>
</dbReference>
<keyword evidence="9" id="KW-0255">Endonuclease</keyword>
<dbReference type="GO" id="GO:0003676">
    <property type="term" value="F:nucleic acid binding"/>
    <property type="evidence" value="ECO:0007669"/>
    <property type="project" value="InterPro"/>
</dbReference>
<comment type="similarity">
    <text evidence="5">Belongs to the DNA/RNA non-specific endonuclease family.</text>
</comment>
<dbReference type="PROSITE" id="PS01070">
    <property type="entry name" value="NUCLEASE_NON_SPEC"/>
    <property type="match status" value="1"/>
</dbReference>
<name>A0A484BPW1_DRONA</name>
<sequence>MRRLWHLLGVAFGLASAVGCFLAGVYFQHTHATRQLQQLVQQDVYAYYISPKIFAAFGFFNVPNGTPNHVQRIMKYGFPGLDDVRLYSDFVLSYDRRNRVAHWVCEHLQLANLQGARGVGRASATYRADLSVPSNFRSTLADYKHSGFDRGHLAAAGNHRGQQVHCNETFLLTNIAPQIGQGFNSGAWNKLEIYVRELAQSFGSVYVCTGPLFKPRAQGNRKWTVEYQMIGENMVAVPTHFFKVIMVESRLPLGKPYMEAYVLPNAPIPNQSTLRDFLCDIREIEHFAGLHFFQGMRRSAIFGSNYPNPGAQSCAFYALAGLTGFVFGAYFQQESAIRQLFWMIKTDPYVFHHRRKLYPLVSTFRTDHEDRLWNRSKCLTSKIRDRLIYALFDMFNSIFFDKRPESLSPDLLDLIKYGLPSTENLYVHKDYVVSQDLSTNAPKWMCEHLKGNYRKLTTEADGDALHLRYNDVYVLSCGATRVCKAFKREIWRKLEEHVSQMTEKYHSVPIYKEMNPNMYGPPSTQFQPQYPAGPPRGPTGWPSQQQQQQQQQQPLQSQPPPQQQQPHQQPLQQPPTQQQQQQYGAPVTSAQQPYVNGNYQQQLTTSMSGLSVSGNPLKPSQPPVGMPTAAVSAPVAAPSGPFNQFNSNAPPTSQPMPPASSGMNFNNNNNAYAAAYANGSTGPSPSPAPPVSAAAAGPSPSPAPSMYPPSSAASTMAQQTSAPGTMPQNVPGGVNQMTLNSASLAGLPHMPPKSSTQQLPPTSTAPGQPLPPVSQAGGYGRPGQPQMPPGPAAPAAFTQPGMPPQRPAAGVAPAAAFTQPGMVTQPPAAGGQNSNPYGVPPPGNFQGSYAGQPAPGPGPVQGAYPGAPPLPGQQAGPQQFGAAPPQPVGYPPQPGQQLQQPSMPGYPPQPMPGYPPQAGQQPQQPMPGYPPQPGSYPGQPGPGRPGYNQPPMPGAGSMYQQAPPRRLDPDQMPNPIQVMIENQQAAGGIFVTNQPGLLPPLVTTKFVVNDQGNSSPRFIRSSLYCIPNTGDLLKTTALPLTLNISPLARIGKGEMEPPIVNFGDMGPIRCNRCKAYMSPNMQFVDAGRRFQCLMCKVTTEVHPDYYQHLDHTGQRVDKHERPELLLGTYEFLATKDYCRNNTAPEVPAFIFIIDVSYNTIKSGLVHLLCSQIKNILKHLPVDQGQDKSKVRVGFITYNSTVHFYNIKSSLAQPQMMVVGDVQEMFMPLLDGFLCHPEESAAVIDALMEEIPRMFVDTKETETILYPAIQAGLEALKASNASGKLLVFNSTLPIAEAPGKLKNRDDRKLLGTDKEKTVLTPQTTVYNQLGQECVQQGCSVDLFVFNNAYIDIATIGQVSRLTGGEVYKYTYFQAELDGKRLIEDIIKNVSRPIAFDAVMRVRTSAGIRPTEFFGHFYMSNTTDVELASIDATKSVSIEIKHDDKLAPEENVYLQVALLYTSCSGQRRLRILNLALRVTVTIADVFKSCDLDAMMLFFAKQACFKLMEHSPKQVKDNLIQRSAQILACYRKHCTSPTSAGQLILPECLKLLPLYASCLLKNDAVSGGSDMTLDDRSYVIQFVLAMDLNMSVNYLYPRFIPIHNVDVDESSLPTPVRCTHEKITEDGAYILENGVHLFVWLGQSLSPTFVQSVFGVQCTQQVNAERFAIAADTPLARRITGIIDQIMAERTRYMRVTCVRQNDKLESVFRHFLIEDRGTDGSASYVDFLCHMHKEIKDLLS</sequence>
<feature type="compositionally biased region" description="Low complexity" evidence="13">
    <location>
        <begin position="629"/>
        <end position="639"/>
    </location>
</feature>
<proteinExistence type="inferred from homology"/>
<dbReference type="EMBL" id="LSRL02000019">
    <property type="protein sequence ID" value="TDG49925.1"/>
    <property type="molecule type" value="Genomic_DNA"/>
</dbReference>
<dbReference type="Gene3D" id="2.30.30.380">
    <property type="entry name" value="Zn-finger domain of Sec23/24"/>
    <property type="match status" value="1"/>
</dbReference>
<dbReference type="Pfam" id="PF04810">
    <property type="entry name" value="zf-Sec23_Sec24"/>
    <property type="match status" value="1"/>
</dbReference>
<keyword evidence="6" id="KW-0813">Transport</keyword>
<dbReference type="Pfam" id="PF04811">
    <property type="entry name" value="Sec23_trunk"/>
    <property type="match status" value="1"/>
</dbReference>
<dbReference type="InterPro" id="IPR036175">
    <property type="entry name" value="Sec23/24_helical_dom_sf"/>
</dbReference>
<keyword evidence="8" id="KW-0479">Metal-binding</keyword>